<protein>
    <submittedName>
        <fullName evidence="3">Uncharacterized protein</fullName>
    </submittedName>
</protein>
<keyword evidence="4" id="KW-1185">Reference proteome</keyword>
<evidence type="ECO:0000313" key="3">
    <source>
        <dbReference type="EMBL" id="KAG2290927.1"/>
    </source>
</evidence>
<feature type="region of interest" description="Disordered" evidence="2">
    <location>
        <begin position="153"/>
        <end position="341"/>
    </location>
</feature>
<dbReference type="OrthoDB" id="10366919at2759"/>
<dbReference type="EMBL" id="JAAMPC010000009">
    <property type="protein sequence ID" value="KAG2290927.1"/>
    <property type="molecule type" value="Genomic_DNA"/>
</dbReference>
<name>A0A8X7UU42_BRACI</name>
<evidence type="ECO:0000256" key="2">
    <source>
        <dbReference type="SAM" id="MobiDB-lite"/>
    </source>
</evidence>
<evidence type="ECO:0000313" key="4">
    <source>
        <dbReference type="Proteomes" id="UP000886595"/>
    </source>
</evidence>
<feature type="coiled-coil region" evidence="1">
    <location>
        <begin position="435"/>
        <end position="511"/>
    </location>
</feature>
<feature type="compositionally biased region" description="Basic and acidic residues" evidence="2">
    <location>
        <begin position="687"/>
        <end position="703"/>
    </location>
</feature>
<feature type="compositionally biased region" description="Acidic residues" evidence="2">
    <location>
        <begin position="733"/>
        <end position="742"/>
    </location>
</feature>
<comment type="caution">
    <text evidence="3">The sequence shown here is derived from an EMBL/GenBank/DDBJ whole genome shotgun (WGS) entry which is preliminary data.</text>
</comment>
<proteinExistence type="predicted"/>
<feature type="compositionally biased region" description="Basic and acidic residues" evidence="2">
    <location>
        <begin position="743"/>
        <end position="752"/>
    </location>
</feature>
<dbReference type="AlphaFoldDB" id="A0A8X7UU42"/>
<organism evidence="3 4">
    <name type="scientific">Brassica carinata</name>
    <name type="common">Ethiopian mustard</name>
    <name type="synonym">Abyssinian cabbage</name>
    <dbReference type="NCBI Taxonomy" id="52824"/>
    <lineage>
        <taxon>Eukaryota</taxon>
        <taxon>Viridiplantae</taxon>
        <taxon>Streptophyta</taxon>
        <taxon>Embryophyta</taxon>
        <taxon>Tracheophyta</taxon>
        <taxon>Spermatophyta</taxon>
        <taxon>Magnoliopsida</taxon>
        <taxon>eudicotyledons</taxon>
        <taxon>Gunneridae</taxon>
        <taxon>Pentapetalae</taxon>
        <taxon>rosids</taxon>
        <taxon>malvids</taxon>
        <taxon>Brassicales</taxon>
        <taxon>Brassicaceae</taxon>
        <taxon>Brassiceae</taxon>
        <taxon>Brassica</taxon>
    </lineage>
</organism>
<feature type="compositionally biased region" description="Basic and acidic residues" evidence="2">
    <location>
        <begin position="239"/>
        <end position="249"/>
    </location>
</feature>
<keyword evidence="1" id="KW-0175">Coiled coil</keyword>
<evidence type="ECO:0000256" key="1">
    <source>
        <dbReference type="SAM" id="Coils"/>
    </source>
</evidence>
<feature type="compositionally biased region" description="Low complexity" evidence="2">
    <location>
        <begin position="720"/>
        <end position="732"/>
    </location>
</feature>
<sequence>MLMVMAAEMDISMSVRVFEELTFMKAEPNGIFSVKMRASYNVLTGHPNKTQDWQCAYFYIKSDMHAFEEPPGDDFRVLWNKELGRNLQRIVIFVGRTLVASGFVVNKLESLESRLSLFTRKQQKLLNKAREMEGVPDLSALLKGKLQLLSKKSAPIDPSKTTNSGGVGASGDRGASKEGASNSNDEGVSVQPSATSPKKKKKDKKTMEKPVDEASPVLSASLATSSEGQGTKKKKKKRARDEVTSRDEETATDDAVPVERPKKKTKKKAAGVEPGSSVVVPTPIDAVWEDDATPNVPLEKKRKVLAQRSGSGPESSGDGKSVPGSSTSRGPRLEGSLPKKGRVECPDRVEFLYDEKTPLILNPLRCAELTRQIRGGTKEMPQLEDLFFRDEYIDAAALRARSDGSMNFLVERYDTTLKQTMVQLGAADKLAATRLKVIERVRAELKQGNEKAAKEKEVLRVKFEELENKLKTDRAAKKELVREKTRLEGIAAGLEKEKTELLAERDAAVDKLVRERQCLKDSRSLEVTREREKAEAAMIEMANRSFTRVRDHFARLDALGKAKNLYGQASGTKKCLEMIRDSGTEIPQDVIEMFAEQERLYEAEVTKLRVSPLADRDFSLSPLVLSSRFVEDRFRRTFDPYGSNVNLISPETASQLITSREVTEEMSEEPLGDVTSAPTEQVVVPEEGVRRESREKEGIEKIPGEGTPVADEGVEKVGVEDLVVVSDSSSGEQDGEGDDDAGEISRLRSSEEEKTDDVVEGDAVSSPPGADLLTSTRPEETVAPIAEGPTEPS</sequence>
<reference evidence="3 4" key="1">
    <citation type="submission" date="2020-02" db="EMBL/GenBank/DDBJ databases">
        <authorList>
            <person name="Ma Q."/>
            <person name="Huang Y."/>
            <person name="Song X."/>
            <person name="Pei D."/>
        </authorList>
    </citation>
    <scope>NUCLEOTIDE SEQUENCE [LARGE SCALE GENOMIC DNA]</scope>
    <source>
        <strain evidence="3">Sxm20200214</strain>
        <tissue evidence="3">Leaf</tissue>
    </source>
</reference>
<feature type="compositionally biased region" description="Polar residues" evidence="2">
    <location>
        <begin position="179"/>
        <end position="196"/>
    </location>
</feature>
<accession>A0A8X7UU42</accession>
<gene>
    <name evidence="3" type="ORF">Bca52824_037596</name>
</gene>
<feature type="region of interest" description="Disordered" evidence="2">
    <location>
        <begin position="668"/>
        <end position="793"/>
    </location>
</feature>
<dbReference type="Proteomes" id="UP000886595">
    <property type="component" value="Unassembled WGS sequence"/>
</dbReference>